<dbReference type="Proteomes" id="UP000197290">
    <property type="component" value="Unassembled WGS sequence"/>
</dbReference>
<gene>
    <name evidence="2" type="ORF">SPDO_27060</name>
</gene>
<dbReference type="RefSeq" id="WP_088368014.1">
    <property type="nucleotide sequence ID" value="NZ_NBBI01000005.1"/>
</dbReference>
<evidence type="ECO:0000256" key="1">
    <source>
        <dbReference type="SAM" id="MobiDB-lite"/>
    </source>
</evidence>
<name>A0A245ZGJ4_9SPHN</name>
<dbReference type="OrthoDB" id="7411138at2"/>
<sequence>MADDVSTYRARANNERANAAATQLANVRDRCERAALAWDVMADRAERVTSQRIEREAQTAQRTAGSPT</sequence>
<feature type="region of interest" description="Disordered" evidence="1">
    <location>
        <begin position="46"/>
        <end position="68"/>
    </location>
</feature>
<dbReference type="EMBL" id="NBBI01000005">
    <property type="protein sequence ID" value="OWK28870.1"/>
    <property type="molecule type" value="Genomic_DNA"/>
</dbReference>
<keyword evidence="3" id="KW-1185">Reference proteome</keyword>
<evidence type="ECO:0000313" key="3">
    <source>
        <dbReference type="Proteomes" id="UP000197290"/>
    </source>
</evidence>
<evidence type="ECO:0000313" key="2">
    <source>
        <dbReference type="EMBL" id="OWK28870.1"/>
    </source>
</evidence>
<feature type="compositionally biased region" description="Polar residues" evidence="1">
    <location>
        <begin position="58"/>
        <end position="68"/>
    </location>
</feature>
<reference evidence="2 3" key="1">
    <citation type="submission" date="2017-03" db="EMBL/GenBank/DDBJ databases">
        <title>Genome sequence of Sphingomonas dokdonensis DSM 21029.</title>
        <authorList>
            <person name="Poehlein A."/>
            <person name="Wuebbeler J.H."/>
            <person name="Steinbuechel A."/>
            <person name="Daniel R."/>
        </authorList>
    </citation>
    <scope>NUCLEOTIDE SEQUENCE [LARGE SCALE GENOMIC DNA]</scope>
    <source>
        <strain evidence="2 3">DSM 21029</strain>
    </source>
</reference>
<organism evidence="2 3">
    <name type="scientific">Sphingomonas dokdonensis</name>
    <dbReference type="NCBI Taxonomy" id="344880"/>
    <lineage>
        <taxon>Bacteria</taxon>
        <taxon>Pseudomonadati</taxon>
        <taxon>Pseudomonadota</taxon>
        <taxon>Alphaproteobacteria</taxon>
        <taxon>Sphingomonadales</taxon>
        <taxon>Sphingomonadaceae</taxon>
        <taxon>Sphingomonas</taxon>
    </lineage>
</organism>
<dbReference type="AlphaFoldDB" id="A0A245ZGJ4"/>
<proteinExistence type="predicted"/>
<protein>
    <submittedName>
        <fullName evidence="2">Uncharacterized protein</fullName>
    </submittedName>
</protein>
<accession>A0A245ZGJ4</accession>
<comment type="caution">
    <text evidence="2">The sequence shown here is derived from an EMBL/GenBank/DDBJ whole genome shotgun (WGS) entry which is preliminary data.</text>
</comment>
<feature type="compositionally biased region" description="Basic and acidic residues" evidence="1">
    <location>
        <begin position="46"/>
        <end position="57"/>
    </location>
</feature>